<organism evidence="2 3">
    <name type="scientific">Porites evermanni</name>
    <dbReference type="NCBI Taxonomy" id="104178"/>
    <lineage>
        <taxon>Eukaryota</taxon>
        <taxon>Metazoa</taxon>
        <taxon>Cnidaria</taxon>
        <taxon>Anthozoa</taxon>
        <taxon>Hexacorallia</taxon>
        <taxon>Scleractinia</taxon>
        <taxon>Fungiina</taxon>
        <taxon>Poritidae</taxon>
        <taxon>Porites</taxon>
    </lineage>
</organism>
<accession>A0ABN8Q9G6</accession>
<feature type="non-terminal residue" evidence="2">
    <location>
        <position position="55"/>
    </location>
</feature>
<protein>
    <recommendedName>
        <fullName evidence="1">Neurotransmitter-gated ion-channel ligand-binding domain-containing protein</fullName>
    </recommendedName>
</protein>
<dbReference type="SUPFAM" id="SSF63712">
    <property type="entry name" value="Nicotinic receptor ligand binding domain-like"/>
    <property type="match status" value="1"/>
</dbReference>
<evidence type="ECO:0000259" key="1">
    <source>
        <dbReference type="Pfam" id="PF02931"/>
    </source>
</evidence>
<sequence length="55" mass="6718">ETRLYKDVFENYNKYNRPVLKESQAVLVEFDYQLIRIIDVSAKDQFIKTYAWINQ</sequence>
<reference evidence="2 3" key="1">
    <citation type="submission" date="2022-05" db="EMBL/GenBank/DDBJ databases">
        <authorList>
            <consortium name="Genoscope - CEA"/>
            <person name="William W."/>
        </authorList>
    </citation>
    <scope>NUCLEOTIDE SEQUENCE [LARGE SCALE GENOMIC DNA]</scope>
</reference>
<dbReference type="Gene3D" id="2.70.170.10">
    <property type="entry name" value="Neurotransmitter-gated ion-channel ligand-binding domain"/>
    <property type="match status" value="1"/>
</dbReference>
<proteinExistence type="predicted"/>
<dbReference type="InterPro" id="IPR036734">
    <property type="entry name" value="Neur_chan_lig-bd_sf"/>
</dbReference>
<feature type="domain" description="Neurotransmitter-gated ion-channel ligand-binding" evidence="1">
    <location>
        <begin position="1"/>
        <end position="55"/>
    </location>
</feature>
<keyword evidence="3" id="KW-1185">Reference proteome</keyword>
<dbReference type="InterPro" id="IPR006202">
    <property type="entry name" value="Neur_chan_lig-bd"/>
</dbReference>
<gene>
    <name evidence="2" type="ORF">PEVE_00003465</name>
</gene>
<comment type="caution">
    <text evidence="2">The sequence shown here is derived from an EMBL/GenBank/DDBJ whole genome shotgun (WGS) entry which is preliminary data.</text>
</comment>
<name>A0ABN8Q9G6_9CNID</name>
<dbReference type="EMBL" id="CALNXI010001205">
    <property type="protein sequence ID" value="CAH3160035.1"/>
    <property type="molecule type" value="Genomic_DNA"/>
</dbReference>
<evidence type="ECO:0000313" key="3">
    <source>
        <dbReference type="Proteomes" id="UP001159427"/>
    </source>
</evidence>
<feature type="non-terminal residue" evidence="2">
    <location>
        <position position="1"/>
    </location>
</feature>
<evidence type="ECO:0000313" key="2">
    <source>
        <dbReference type="EMBL" id="CAH3160035.1"/>
    </source>
</evidence>
<dbReference type="Proteomes" id="UP001159427">
    <property type="component" value="Unassembled WGS sequence"/>
</dbReference>
<dbReference type="Pfam" id="PF02931">
    <property type="entry name" value="Neur_chan_LBD"/>
    <property type="match status" value="1"/>
</dbReference>